<dbReference type="RefSeq" id="WP_246951346.1">
    <property type="nucleotide sequence ID" value="NZ_JALKII010000004.1"/>
</dbReference>
<sequence length="98" mass="10903">MQDDLALLAAKLNQETARLDWASLQRFFARGQTIRVDPQLDLVAVATAFATDQQEQVAVWMREGAVAAVTDAQAAQWHETETVLWTVVVAPWVLVQPD</sequence>
<name>A0ABT0E7K3_9GAMM</name>
<gene>
    <name evidence="1" type="ORF">MU846_07735</name>
</gene>
<dbReference type="Proteomes" id="UP001165524">
    <property type="component" value="Unassembled WGS sequence"/>
</dbReference>
<proteinExistence type="predicted"/>
<keyword evidence="2" id="KW-1185">Reference proteome</keyword>
<evidence type="ECO:0000313" key="2">
    <source>
        <dbReference type="Proteomes" id="UP001165524"/>
    </source>
</evidence>
<evidence type="ECO:0000313" key="1">
    <source>
        <dbReference type="EMBL" id="MCK0537597.1"/>
    </source>
</evidence>
<dbReference type="Pfam" id="PF10052">
    <property type="entry name" value="DUF2288"/>
    <property type="match status" value="1"/>
</dbReference>
<comment type="caution">
    <text evidence="1">The sequence shown here is derived from an EMBL/GenBank/DDBJ whole genome shotgun (WGS) entry which is preliminary data.</text>
</comment>
<protein>
    <submittedName>
        <fullName evidence="1">DUF2288 domain-containing protein</fullName>
    </submittedName>
</protein>
<dbReference type="EMBL" id="JALKII010000004">
    <property type="protein sequence ID" value="MCK0537597.1"/>
    <property type="molecule type" value="Genomic_DNA"/>
</dbReference>
<reference evidence="1" key="1">
    <citation type="submission" date="2022-04" db="EMBL/GenBank/DDBJ databases">
        <title>Alcanivorax sp. CY1518 draft genome sequence.</title>
        <authorList>
            <person name="Zhao G."/>
            <person name="An M."/>
        </authorList>
    </citation>
    <scope>NUCLEOTIDE SEQUENCE</scope>
    <source>
        <strain evidence="1">CY1518</strain>
    </source>
</reference>
<accession>A0ABT0E7K3</accession>
<organism evidence="1 2">
    <name type="scientific">Alcanivorax quisquiliarum</name>
    <dbReference type="NCBI Taxonomy" id="2933565"/>
    <lineage>
        <taxon>Bacteria</taxon>
        <taxon>Pseudomonadati</taxon>
        <taxon>Pseudomonadota</taxon>
        <taxon>Gammaproteobacteria</taxon>
        <taxon>Oceanospirillales</taxon>
        <taxon>Alcanivoracaceae</taxon>
        <taxon>Alcanivorax</taxon>
    </lineage>
</organism>
<dbReference type="InterPro" id="IPR018741">
    <property type="entry name" value="DUF2288"/>
</dbReference>